<dbReference type="InterPro" id="IPR039420">
    <property type="entry name" value="WalR-like"/>
</dbReference>
<dbReference type="EMBL" id="CP035704">
    <property type="protein sequence ID" value="QBB72010.1"/>
    <property type="molecule type" value="Genomic_DNA"/>
</dbReference>
<dbReference type="PROSITE" id="PS50110">
    <property type="entry name" value="RESPONSE_REGULATORY"/>
    <property type="match status" value="1"/>
</dbReference>
<feature type="modified residue" description="4-aspartylphosphate" evidence="3">
    <location>
        <position position="62"/>
    </location>
</feature>
<feature type="domain" description="Response regulatory" evidence="5">
    <location>
        <begin position="11"/>
        <end position="126"/>
    </location>
</feature>
<gene>
    <name evidence="6" type="ORF">ELE36_17475</name>
</gene>
<evidence type="ECO:0000256" key="2">
    <source>
        <dbReference type="ARBA" id="ARBA00023125"/>
    </source>
</evidence>
<dbReference type="SUPFAM" id="SSF46894">
    <property type="entry name" value="C-terminal effector domain of the bipartite response regulators"/>
    <property type="match status" value="1"/>
</dbReference>
<dbReference type="PROSITE" id="PS50043">
    <property type="entry name" value="HTH_LUXR_2"/>
    <property type="match status" value="1"/>
</dbReference>
<dbReference type="SMART" id="SM00421">
    <property type="entry name" value="HTH_LUXR"/>
    <property type="match status" value="1"/>
</dbReference>
<dbReference type="InterPro" id="IPR000792">
    <property type="entry name" value="Tscrpt_reg_LuxR_C"/>
</dbReference>
<dbReference type="GO" id="GO:0000160">
    <property type="term" value="P:phosphorelay signal transduction system"/>
    <property type="evidence" value="ECO:0007669"/>
    <property type="project" value="InterPro"/>
</dbReference>
<reference evidence="6 7" key="1">
    <citation type="submission" date="2019-01" db="EMBL/GenBank/DDBJ databases">
        <title>Pseudolysobacter antarctica gen. nov., sp. nov., isolated from Fildes Peninsula, Antarctica.</title>
        <authorList>
            <person name="Wei Z."/>
            <person name="Peng F."/>
        </authorList>
    </citation>
    <scope>NUCLEOTIDE SEQUENCE [LARGE SCALE GENOMIC DNA]</scope>
    <source>
        <strain evidence="6 7">AQ6-296</strain>
    </source>
</reference>
<dbReference type="Pfam" id="PF00196">
    <property type="entry name" value="GerE"/>
    <property type="match status" value="1"/>
</dbReference>
<dbReference type="InterPro" id="IPR016032">
    <property type="entry name" value="Sig_transdc_resp-reg_C-effctor"/>
</dbReference>
<dbReference type="SUPFAM" id="SSF52172">
    <property type="entry name" value="CheY-like"/>
    <property type="match status" value="1"/>
</dbReference>
<evidence type="ECO:0000313" key="6">
    <source>
        <dbReference type="EMBL" id="QBB72010.1"/>
    </source>
</evidence>
<dbReference type="CDD" id="cd17535">
    <property type="entry name" value="REC_NarL-like"/>
    <property type="match status" value="1"/>
</dbReference>
<dbReference type="SMART" id="SM00448">
    <property type="entry name" value="REC"/>
    <property type="match status" value="1"/>
</dbReference>
<dbReference type="InterPro" id="IPR058245">
    <property type="entry name" value="NreC/VraR/RcsB-like_REC"/>
</dbReference>
<dbReference type="CDD" id="cd06170">
    <property type="entry name" value="LuxR_C_like"/>
    <property type="match status" value="1"/>
</dbReference>
<feature type="domain" description="HTH luxR-type" evidence="4">
    <location>
        <begin position="151"/>
        <end position="216"/>
    </location>
</feature>
<dbReference type="Pfam" id="PF00072">
    <property type="entry name" value="Response_reg"/>
    <property type="match status" value="1"/>
</dbReference>
<dbReference type="PANTHER" id="PTHR43214">
    <property type="entry name" value="TWO-COMPONENT RESPONSE REGULATOR"/>
    <property type="match status" value="1"/>
</dbReference>
<dbReference type="RefSeq" id="WP_129835573.1">
    <property type="nucleotide sequence ID" value="NZ_CP035704.1"/>
</dbReference>
<dbReference type="Proteomes" id="UP000291562">
    <property type="component" value="Chromosome"/>
</dbReference>
<sequence length="220" mass="23320">MNAIKKHSAIRVVIVDDHVLVRQGIRSFLDTEPDLNIVGEAGDADTAIAVCAAEKPDVVLVDLVMPGGGVEAARGIKQTSPNTAIIVLTSFEDDARMLEAIQAGALSYLLKDIAAEDLATAVRLAARGEATLHPRIAARLVSAVRNPAGGGSALADILSQRERDVLMLIAEGMSNIQIATRLEIGEKTVKTHVSNLLGKLGVNDRTQAAVFAWRRGWVSS</sequence>
<dbReference type="InterPro" id="IPR001789">
    <property type="entry name" value="Sig_transdc_resp-reg_receiver"/>
</dbReference>
<name>A0A411HNF1_9GAMM</name>
<dbReference type="OrthoDB" id="9796655at2"/>
<proteinExistence type="predicted"/>
<dbReference type="GO" id="GO:0006355">
    <property type="term" value="P:regulation of DNA-templated transcription"/>
    <property type="evidence" value="ECO:0007669"/>
    <property type="project" value="InterPro"/>
</dbReference>
<evidence type="ECO:0000256" key="3">
    <source>
        <dbReference type="PROSITE-ProRule" id="PRU00169"/>
    </source>
</evidence>
<dbReference type="PROSITE" id="PS00622">
    <property type="entry name" value="HTH_LUXR_1"/>
    <property type="match status" value="1"/>
</dbReference>
<dbReference type="Gene3D" id="3.40.50.2300">
    <property type="match status" value="1"/>
</dbReference>
<accession>A0A411HNF1</accession>
<keyword evidence="2" id="KW-0238">DNA-binding</keyword>
<evidence type="ECO:0000259" key="5">
    <source>
        <dbReference type="PROSITE" id="PS50110"/>
    </source>
</evidence>
<evidence type="ECO:0000313" key="7">
    <source>
        <dbReference type="Proteomes" id="UP000291562"/>
    </source>
</evidence>
<keyword evidence="1 3" id="KW-0597">Phosphoprotein</keyword>
<organism evidence="6 7">
    <name type="scientific">Pseudolysobacter antarcticus</name>
    <dbReference type="NCBI Taxonomy" id="2511995"/>
    <lineage>
        <taxon>Bacteria</taxon>
        <taxon>Pseudomonadati</taxon>
        <taxon>Pseudomonadota</taxon>
        <taxon>Gammaproteobacteria</taxon>
        <taxon>Lysobacterales</taxon>
        <taxon>Rhodanobacteraceae</taxon>
        <taxon>Pseudolysobacter</taxon>
    </lineage>
</organism>
<protein>
    <submittedName>
        <fullName evidence="6">Response regulator transcription factor</fullName>
    </submittedName>
</protein>
<dbReference type="InterPro" id="IPR011006">
    <property type="entry name" value="CheY-like_superfamily"/>
</dbReference>
<dbReference type="PANTHER" id="PTHR43214:SF37">
    <property type="entry name" value="TRANSCRIPTIONAL REGULATORY PROTEIN YDFI"/>
    <property type="match status" value="1"/>
</dbReference>
<dbReference type="KEGG" id="xbc:ELE36_17475"/>
<keyword evidence="7" id="KW-1185">Reference proteome</keyword>
<evidence type="ECO:0000256" key="1">
    <source>
        <dbReference type="ARBA" id="ARBA00022553"/>
    </source>
</evidence>
<evidence type="ECO:0000259" key="4">
    <source>
        <dbReference type="PROSITE" id="PS50043"/>
    </source>
</evidence>
<dbReference type="GO" id="GO:0003677">
    <property type="term" value="F:DNA binding"/>
    <property type="evidence" value="ECO:0007669"/>
    <property type="project" value="UniProtKB-KW"/>
</dbReference>
<dbReference type="PRINTS" id="PR00038">
    <property type="entry name" value="HTHLUXR"/>
</dbReference>
<dbReference type="AlphaFoldDB" id="A0A411HNF1"/>